<dbReference type="EMBL" id="AP014879">
    <property type="protein sequence ID" value="BAV32908.1"/>
    <property type="molecule type" value="Genomic_DNA"/>
</dbReference>
<dbReference type="PANTHER" id="PTHR24567:SF28">
    <property type="entry name" value="LISTERIOLYSIN REGULATORY PROTEIN"/>
    <property type="match status" value="1"/>
</dbReference>
<reference evidence="2 3" key="1">
    <citation type="submission" date="2015-05" db="EMBL/GenBank/DDBJ databases">
        <title>Complete genome sequence of a sulfur-oxidizing gammaproteobacterium strain HA5.</title>
        <authorList>
            <person name="Miura A."/>
            <person name="Kojima H."/>
            <person name="Fukui M."/>
        </authorList>
    </citation>
    <scope>NUCLEOTIDE SEQUENCE [LARGE SCALE GENOMIC DNA]</scope>
    <source>
        <strain evidence="2 3">HA5</strain>
    </source>
</reference>
<dbReference type="InterPro" id="IPR018490">
    <property type="entry name" value="cNMP-bd_dom_sf"/>
</dbReference>
<proteinExistence type="predicted"/>
<dbReference type="PROSITE" id="PS50042">
    <property type="entry name" value="CNMP_BINDING_3"/>
    <property type="match status" value="1"/>
</dbReference>
<dbReference type="CDD" id="cd00038">
    <property type="entry name" value="CAP_ED"/>
    <property type="match status" value="1"/>
</dbReference>
<dbReference type="InParanoid" id="A0A1B4XDN9"/>
<dbReference type="InterPro" id="IPR014710">
    <property type="entry name" value="RmlC-like_jellyroll"/>
</dbReference>
<dbReference type="PANTHER" id="PTHR24567">
    <property type="entry name" value="CRP FAMILY TRANSCRIPTIONAL REGULATORY PROTEIN"/>
    <property type="match status" value="1"/>
</dbReference>
<name>A0A1B4XDN9_9GAMM</name>
<dbReference type="GO" id="GO:0005829">
    <property type="term" value="C:cytosol"/>
    <property type="evidence" value="ECO:0007669"/>
    <property type="project" value="TreeGrafter"/>
</dbReference>
<dbReference type="Gene3D" id="2.60.120.10">
    <property type="entry name" value="Jelly Rolls"/>
    <property type="match status" value="1"/>
</dbReference>
<feature type="domain" description="Cyclic nucleotide-binding" evidence="1">
    <location>
        <begin position="15"/>
        <end position="134"/>
    </location>
</feature>
<evidence type="ECO:0000259" key="1">
    <source>
        <dbReference type="PROSITE" id="PS50042"/>
    </source>
</evidence>
<dbReference type="SMART" id="SM00100">
    <property type="entry name" value="cNMP"/>
    <property type="match status" value="1"/>
</dbReference>
<dbReference type="InterPro" id="IPR000595">
    <property type="entry name" value="cNMP-bd_dom"/>
</dbReference>
<keyword evidence="3" id="KW-1185">Reference proteome</keyword>
<accession>A0A1B4XDN9</accession>
<dbReference type="Pfam" id="PF00027">
    <property type="entry name" value="cNMP_binding"/>
    <property type="match status" value="1"/>
</dbReference>
<dbReference type="InterPro" id="IPR050397">
    <property type="entry name" value="Env_Response_Regulators"/>
</dbReference>
<sequence>MSQPVQADLVRASALGDELDKPEAEALAALMGSRTLKDGETLVREGGPERTLFVLVAGQLAVSNTRDGTEQVAYMMNKGECAGARSFVDAMPRRTTLRAVGPATVYTLAPDRFETLIATHPRIVYKVMRAMFRITHANLLRMNQETQQLTDYVTRTHGRY</sequence>
<dbReference type="RefSeq" id="WP_096359827.1">
    <property type="nucleotide sequence ID" value="NZ_AP014879.1"/>
</dbReference>
<dbReference type="Proteomes" id="UP000243180">
    <property type="component" value="Chromosome"/>
</dbReference>
<evidence type="ECO:0000313" key="2">
    <source>
        <dbReference type="EMBL" id="BAV32908.1"/>
    </source>
</evidence>
<dbReference type="SUPFAM" id="SSF51206">
    <property type="entry name" value="cAMP-binding domain-like"/>
    <property type="match status" value="1"/>
</dbReference>
<evidence type="ECO:0000313" key="3">
    <source>
        <dbReference type="Proteomes" id="UP000243180"/>
    </source>
</evidence>
<gene>
    <name evidence="2" type="ORF">SCL_0586</name>
</gene>
<protein>
    <submittedName>
        <fullName evidence="2">Crp/Fnr family transcription regulator</fullName>
    </submittedName>
</protein>
<dbReference type="AlphaFoldDB" id="A0A1B4XDN9"/>
<dbReference type="GO" id="GO:0003700">
    <property type="term" value="F:DNA-binding transcription factor activity"/>
    <property type="evidence" value="ECO:0007669"/>
    <property type="project" value="TreeGrafter"/>
</dbReference>
<organism evidence="2 3">
    <name type="scientific">Sulfuricaulis limicola</name>
    <dbReference type="NCBI Taxonomy" id="1620215"/>
    <lineage>
        <taxon>Bacteria</taxon>
        <taxon>Pseudomonadati</taxon>
        <taxon>Pseudomonadota</taxon>
        <taxon>Gammaproteobacteria</taxon>
        <taxon>Acidiferrobacterales</taxon>
        <taxon>Acidiferrobacteraceae</taxon>
        <taxon>Sulfuricaulis</taxon>
    </lineage>
</organism>
<dbReference type="OrthoDB" id="8565101at2"/>
<dbReference type="KEGG" id="slim:SCL_0586"/>